<dbReference type="Gene3D" id="3.55.50.30">
    <property type="match status" value="1"/>
</dbReference>
<dbReference type="RefSeq" id="WP_108737914.1">
    <property type="nucleotide sequence ID" value="NZ_CP020919.1"/>
</dbReference>
<evidence type="ECO:0000313" key="5">
    <source>
        <dbReference type="Proteomes" id="UP000244677"/>
    </source>
</evidence>
<dbReference type="Proteomes" id="UP000244677">
    <property type="component" value="Chromosome"/>
</dbReference>
<dbReference type="InterPro" id="IPR032508">
    <property type="entry name" value="FecR_C"/>
</dbReference>
<dbReference type="Pfam" id="PF16344">
    <property type="entry name" value="FecR_C"/>
    <property type="match status" value="1"/>
</dbReference>
<dbReference type="PANTHER" id="PTHR30273:SF2">
    <property type="entry name" value="PROTEIN FECR"/>
    <property type="match status" value="1"/>
</dbReference>
<sequence>MSENYHIINDDMLVKYLVGEADITEKAAVKKWLDADVSNQKHYDDFQKIWNASLTITPNDAVNTDAAWQRLQKRIHEKSDLVAVPIVRAHHFRNWIRIAASFLLISTLGLLAYTFLEYRATTVLRLQALHSTINSTLPDGTTVTLNKNSMISYTRMFQGETRPVTLQGEAFFDVAPNAQKPFIITINDVTVTVVGTSFNIKNKNGKTTVDVESGIVTVRKNAESVALSKGEKVIVQEQQSLFQKEMSKGQLYNYYRTNALVCDQTPLQELIAALNEIYGVTIIIKNLTLQNKPITTTFKKQSLTQILNVISETFMVKVIRENNRIILE</sequence>
<evidence type="ECO:0000313" key="4">
    <source>
        <dbReference type="EMBL" id="AWG26389.1"/>
    </source>
</evidence>
<dbReference type="EMBL" id="CP020919">
    <property type="protein sequence ID" value="AWG26389.1"/>
    <property type="molecule type" value="Genomic_DNA"/>
</dbReference>
<reference evidence="4 5" key="1">
    <citation type="submission" date="2017-04" db="EMBL/GenBank/DDBJ databases">
        <title>Complete genome sequence of Flavobacterium kingsejong AJ004.</title>
        <authorList>
            <person name="Lee P.C."/>
        </authorList>
    </citation>
    <scope>NUCLEOTIDE SEQUENCE [LARGE SCALE GENOMIC DNA]</scope>
    <source>
        <strain evidence="4 5">AJ004</strain>
    </source>
</reference>
<name>A0A2S1LRN8_9FLAO</name>
<dbReference type="OrthoDB" id="645173at2"/>
<proteinExistence type="predicted"/>
<dbReference type="PIRSF" id="PIRSF018266">
    <property type="entry name" value="FecR"/>
    <property type="match status" value="1"/>
</dbReference>
<feature type="transmembrane region" description="Helical" evidence="1">
    <location>
        <begin position="95"/>
        <end position="116"/>
    </location>
</feature>
<accession>A0A2S1LRN8</accession>
<feature type="domain" description="FecR protein" evidence="2">
    <location>
        <begin position="132"/>
        <end position="216"/>
    </location>
</feature>
<dbReference type="AlphaFoldDB" id="A0A2S1LRN8"/>
<feature type="domain" description="Protein FecR C-terminal" evidence="3">
    <location>
        <begin position="260"/>
        <end position="327"/>
    </location>
</feature>
<evidence type="ECO:0000256" key="1">
    <source>
        <dbReference type="SAM" id="Phobius"/>
    </source>
</evidence>
<evidence type="ECO:0008006" key="6">
    <source>
        <dbReference type="Google" id="ProtNLM"/>
    </source>
</evidence>
<dbReference type="PANTHER" id="PTHR30273">
    <property type="entry name" value="PERIPLASMIC SIGNAL SENSOR AND SIGMA FACTOR ACTIVATOR FECR-RELATED"/>
    <property type="match status" value="1"/>
</dbReference>
<keyword evidence="1" id="KW-0812">Transmembrane</keyword>
<dbReference type="GO" id="GO:0016989">
    <property type="term" value="F:sigma factor antagonist activity"/>
    <property type="evidence" value="ECO:0007669"/>
    <property type="project" value="TreeGrafter"/>
</dbReference>
<dbReference type="InterPro" id="IPR006860">
    <property type="entry name" value="FecR"/>
</dbReference>
<evidence type="ECO:0000259" key="3">
    <source>
        <dbReference type="Pfam" id="PF16344"/>
    </source>
</evidence>
<protein>
    <recommendedName>
        <fullName evidence="6">Iron dicitrate transport regulator FecR</fullName>
    </recommendedName>
</protein>
<organism evidence="4 5">
    <name type="scientific">Flavobacterium kingsejongi</name>
    <dbReference type="NCBI Taxonomy" id="1678728"/>
    <lineage>
        <taxon>Bacteria</taxon>
        <taxon>Pseudomonadati</taxon>
        <taxon>Bacteroidota</taxon>
        <taxon>Flavobacteriia</taxon>
        <taxon>Flavobacteriales</taxon>
        <taxon>Flavobacteriaceae</taxon>
        <taxon>Flavobacterium</taxon>
    </lineage>
</organism>
<keyword evidence="1" id="KW-0472">Membrane</keyword>
<dbReference type="KEGG" id="fki:FK004_14710"/>
<evidence type="ECO:0000259" key="2">
    <source>
        <dbReference type="Pfam" id="PF04773"/>
    </source>
</evidence>
<keyword evidence="1" id="KW-1133">Transmembrane helix</keyword>
<dbReference type="InterPro" id="IPR012373">
    <property type="entry name" value="Ferrdict_sens_TM"/>
</dbReference>
<keyword evidence="5" id="KW-1185">Reference proteome</keyword>
<dbReference type="Pfam" id="PF04773">
    <property type="entry name" value="FecR"/>
    <property type="match status" value="1"/>
</dbReference>
<gene>
    <name evidence="4" type="ORF">FK004_14710</name>
</gene>
<dbReference type="Gene3D" id="2.60.120.1440">
    <property type="match status" value="1"/>
</dbReference>